<name>A0A5B7D7R8_PORTR</name>
<accession>A0A5B7D7R8</accession>
<evidence type="ECO:0000313" key="2">
    <source>
        <dbReference type="EMBL" id="MPC17263.1"/>
    </source>
</evidence>
<dbReference type="EMBL" id="VSRR010000573">
    <property type="protein sequence ID" value="MPC17263.1"/>
    <property type="molecule type" value="Genomic_DNA"/>
</dbReference>
<dbReference type="AlphaFoldDB" id="A0A5B7D7R8"/>
<organism evidence="2 3">
    <name type="scientific">Portunus trituberculatus</name>
    <name type="common">Swimming crab</name>
    <name type="synonym">Neptunus trituberculatus</name>
    <dbReference type="NCBI Taxonomy" id="210409"/>
    <lineage>
        <taxon>Eukaryota</taxon>
        <taxon>Metazoa</taxon>
        <taxon>Ecdysozoa</taxon>
        <taxon>Arthropoda</taxon>
        <taxon>Crustacea</taxon>
        <taxon>Multicrustacea</taxon>
        <taxon>Malacostraca</taxon>
        <taxon>Eumalacostraca</taxon>
        <taxon>Eucarida</taxon>
        <taxon>Decapoda</taxon>
        <taxon>Pleocyemata</taxon>
        <taxon>Brachyura</taxon>
        <taxon>Eubrachyura</taxon>
        <taxon>Portunoidea</taxon>
        <taxon>Portunidae</taxon>
        <taxon>Portuninae</taxon>
        <taxon>Portunus</taxon>
    </lineage>
</organism>
<comment type="caution">
    <text evidence="2">The sequence shown here is derived from an EMBL/GenBank/DDBJ whole genome shotgun (WGS) entry which is preliminary data.</text>
</comment>
<dbReference type="Proteomes" id="UP000324222">
    <property type="component" value="Unassembled WGS sequence"/>
</dbReference>
<evidence type="ECO:0000313" key="3">
    <source>
        <dbReference type="Proteomes" id="UP000324222"/>
    </source>
</evidence>
<feature type="compositionally biased region" description="Basic and acidic residues" evidence="1">
    <location>
        <begin position="69"/>
        <end position="84"/>
    </location>
</feature>
<evidence type="ECO:0000256" key="1">
    <source>
        <dbReference type="SAM" id="MobiDB-lite"/>
    </source>
</evidence>
<keyword evidence="3" id="KW-1185">Reference proteome</keyword>
<protein>
    <submittedName>
        <fullName evidence="2">Uncharacterized protein</fullName>
    </submittedName>
</protein>
<reference evidence="2 3" key="1">
    <citation type="submission" date="2019-05" db="EMBL/GenBank/DDBJ databases">
        <title>Another draft genome of Portunus trituberculatus and its Hox gene families provides insights of decapod evolution.</title>
        <authorList>
            <person name="Jeong J.-H."/>
            <person name="Song I."/>
            <person name="Kim S."/>
            <person name="Choi T."/>
            <person name="Kim D."/>
            <person name="Ryu S."/>
            <person name="Kim W."/>
        </authorList>
    </citation>
    <scope>NUCLEOTIDE SEQUENCE [LARGE SCALE GENOMIC DNA]</scope>
    <source>
        <tissue evidence="2">Muscle</tissue>
    </source>
</reference>
<dbReference type="OrthoDB" id="6252479at2759"/>
<sequence>MVLAVYMVCQQRKRKFRQGSRCSRSPEVPECPKAQQDKESGTTGNQGGDVSTTKTVTELHHPTPSTNDTEEKSSVDKFSKAVPE</sequence>
<gene>
    <name evidence="2" type="ORF">E2C01_010112</name>
</gene>
<feature type="region of interest" description="Disordered" evidence="1">
    <location>
        <begin position="16"/>
        <end position="84"/>
    </location>
</feature>
<proteinExistence type="predicted"/>